<keyword evidence="1" id="KW-0732">Signal</keyword>
<feature type="signal peptide" evidence="1">
    <location>
        <begin position="1"/>
        <end position="18"/>
    </location>
</feature>
<evidence type="ECO:0000256" key="1">
    <source>
        <dbReference type="SAM" id="SignalP"/>
    </source>
</evidence>
<organism evidence="2 3">
    <name type="scientific">Aspergillus calidoustus</name>
    <dbReference type="NCBI Taxonomy" id="454130"/>
    <lineage>
        <taxon>Eukaryota</taxon>
        <taxon>Fungi</taxon>
        <taxon>Dikarya</taxon>
        <taxon>Ascomycota</taxon>
        <taxon>Pezizomycotina</taxon>
        <taxon>Eurotiomycetes</taxon>
        <taxon>Eurotiomycetidae</taxon>
        <taxon>Eurotiales</taxon>
        <taxon>Aspergillaceae</taxon>
        <taxon>Aspergillus</taxon>
        <taxon>Aspergillus subgen. Nidulantes</taxon>
    </lineage>
</organism>
<dbReference type="InterPro" id="IPR045702">
    <property type="entry name" value="DUF6060"/>
</dbReference>
<keyword evidence="3" id="KW-1185">Reference proteome</keyword>
<accession>A0A0U5G377</accession>
<evidence type="ECO:0000313" key="3">
    <source>
        <dbReference type="Proteomes" id="UP000054771"/>
    </source>
</evidence>
<reference evidence="3" key="1">
    <citation type="journal article" date="2016" name="Genome Announc.">
        <title>Draft genome sequences of fungus Aspergillus calidoustus.</title>
        <authorList>
            <person name="Horn F."/>
            <person name="Linde J."/>
            <person name="Mattern D.J."/>
            <person name="Walther G."/>
            <person name="Guthke R."/>
            <person name="Scherlach K."/>
            <person name="Martin K."/>
            <person name="Brakhage A.A."/>
            <person name="Petzke L."/>
            <person name="Valiante V."/>
        </authorList>
    </citation>
    <scope>NUCLEOTIDE SEQUENCE [LARGE SCALE GENOMIC DNA]</scope>
    <source>
        <strain evidence="3">SF006504</strain>
    </source>
</reference>
<sequence>MAISTSALAILATALVSAVGTTGQATSIWTCKDASCMGSSDNCFVAFAEGSNGVCLQFEKSEFDNAGFPLNANGGYDVYFDIPQPELGCRHVIYSGSSVNNCGITAGTFTQATCARLSVNSRMALMYDCTDGTSRAASPKPATISKRSSSIEKRDCSTFTLRTGPYIKAGGMVTVSDPVSGPASVAISESITVGRSQTFSASVGDPYGIISLSSGVEFSESVTNQLSYTFEVQDGQTGYVGWTPQLNCVEGVLSGCDGAADESGEVCGPNVGSDGEVIGQYSFVLSSRTAKEAEKKVARAFQY</sequence>
<proteinExistence type="predicted"/>
<dbReference type="EMBL" id="CDMC01000008">
    <property type="protein sequence ID" value="CEL06466.1"/>
    <property type="molecule type" value="Genomic_DNA"/>
</dbReference>
<dbReference type="Proteomes" id="UP000054771">
    <property type="component" value="Unassembled WGS sequence"/>
</dbReference>
<evidence type="ECO:0000313" key="2">
    <source>
        <dbReference type="EMBL" id="CEL06466.1"/>
    </source>
</evidence>
<feature type="chain" id="PRO_5006857505" evidence="1">
    <location>
        <begin position="19"/>
        <end position="303"/>
    </location>
</feature>
<dbReference type="Pfam" id="PF19535">
    <property type="entry name" value="DUF6060"/>
    <property type="match status" value="1"/>
</dbReference>
<gene>
    <name evidence="2" type="ORF">ASPCAL09643</name>
</gene>
<dbReference type="AlphaFoldDB" id="A0A0U5G377"/>
<dbReference type="OrthoDB" id="3634414at2759"/>
<name>A0A0U5G377_ASPCI</name>
<protein>
    <submittedName>
        <fullName evidence="2">Uncharacterized protein</fullName>
    </submittedName>
</protein>